<dbReference type="InterPro" id="IPR017871">
    <property type="entry name" value="ABC_transporter-like_CS"/>
</dbReference>
<feature type="region of interest" description="Disordered" evidence="4">
    <location>
        <begin position="1"/>
        <end position="21"/>
    </location>
</feature>
<evidence type="ECO:0000256" key="4">
    <source>
        <dbReference type="SAM" id="MobiDB-lite"/>
    </source>
</evidence>
<dbReference type="Proteomes" id="UP000192418">
    <property type="component" value="Unassembled WGS sequence"/>
</dbReference>
<dbReference type="SMART" id="SM00382">
    <property type="entry name" value="AAA"/>
    <property type="match status" value="1"/>
</dbReference>
<dbReference type="SUPFAM" id="SSF52540">
    <property type="entry name" value="P-loop containing nucleoside triphosphate hydrolases"/>
    <property type="match status" value="1"/>
</dbReference>
<evidence type="ECO:0000313" key="7">
    <source>
        <dbReference type="Proteomes" id="UP000192418"/>
    </source>
</evidence>
<keyword evidence="3 6" id="KW-0067">ATP-binding</keyword>
<dbReference type="Gene3D" id="3.40.50.300">
    <property type="entry name" value="P-loop containing nucleotide triphosphate hydrolases"/>
    <property type="match status" value="1"/>
</dbReference>
<dbReference type="InterPro" id="IPR050319">
    <property type="entry name" value="ABC_transp_ATP-bind"/>
</dbReference>
<evidence type="ECO:0000259" key="5">
    <source>
        <dbReference type="PROSITE" id="PS50893"/>
    </source>
</evidence>
<dbReference type="RefSeq" id="WP_084071690.1">
    <property type="nucleotide sequence ID" value="NZ_FWXY01000037.1"/>
</dbReference>
<evidence type="ECO:0000313" key="6">
    <source>
        <dbReference type="EMBL" id="SMD11338.1"/>
    </source>
</evidence>
<organism evidence="6 7">
    <name type="scientific">Desulfocicer vacuolatum DSM 3385</name>
    <dbReference type="NCBI Taxonomy" id="1121400"/>
    <lineage>
        <taxon>Bacteria</taxon>
        <taxon>Pseudomonadati</taxon>
        <taxon>Thermodesulfobacteriota</taxon>
        <taxon>Desulfobacteria</taxon>
        <taxon>Desulfobacterales</taxon>
        <taxon>Desulfobacteraceae</taxon>
        <taxon>Desulfocicer</taxon>
    </lineage>
</organism>
<evidence type="ECO:0000256" key="1">
    <source>
        <dbReference type="ARBA" id="ARBA00022448"/>
    </source>
</evidence>
<evidence type="ECO:0000256" key="3">
    <source>
        <dbReference type="ARBA" id="ARBA00022840"/>
    </source>
</evidence>
<dbReference type="GO" id="GO:0015833">
    <property type="term" value="P:peptide transport"/>
    <property type="evidence" value="ECO:0007669"/>
    <property type="project" value="InterPro"/>
</dbReference>
<keyword evidence="1" id="KW-0813">Transport</keyword>
<protein>
    <submittedName>
        <fullName evidence="6">Peptide/nickel transport system ATP-binding protein/oligopeptide transport system ATP-binding protein</fullName>
    </submittedName>
</protein>
<dbReference type="InterPro" id="IPR013563">
    <property type="entry name" value="Oligopep_ABC_C"/>
</dbReference>
<reference evidence="6 7" key="1">
    <citation type="submission" date="2017-04" db="EMBL/GenBank/DDBJ databases">
        <authorList>
            <person name="Afonso C.L."/>
            <person name="Miller P.J."/>
            <person name="Scott M.A."/>
            <person name="Spackman E."/>
            <person name="Goraichik I."/>
            <person name="Dimitrov K.M."/>
            <person name="Suarez D.L."/>
            <person name="Swayne D.E."/>
        </authorList>
    </citation>
    <scope>NUCLEOTIDE SEQUENCE [LARGE SCALE GENOMIC DNA]</scope>
    <source>
        <strain evidence="6 7">DSM 3385</strain>
    </source>
</reference>
<sequence>MTPASETAPLGGFPAPEKKTLPRDSAHETVLCVKDLKVYFPVKKGIFKKTVGHVKAVDGVSFDLFKGRTLGLVGESGCGKTTVAKALVKLVPAHQGQVICKGRDLLTAPAPELRKLRKNIQMIFQDPFSSLDPKMTVGNIIGEAVKFHRPGEDVKKRVQDCMEITGLRREYDKRYPHEFSGGQRQRIGIARALATEPAIVIADEPVSALDVSVQARVLNLMKSLQQRLNIAYLFITHDLSVVKHISHDIAVMYLGSIVEIFNSRDLKSGTVHPYTRALISSIPLAMPGQKRNRIELTGEIPSPMDAPPGCGFQTRCPYKITRCETHRPLLERVKSRHTVACHRWKEIKFS</sequence>
<dbReference type="InterPro" id="IPR027417">
    <property type="entry name" value="P-loop_NTPase"/>
</dbReference>
<dbReference type="GO" id="GO:0055085">
    <property type="term" value="P:transmembrane transport"/>
    <property type="evidence" value="ECO:0007669"/>
    <property type="project" value="UniProtKB-ARBA"/>
</dbReference>
<dbReference type="Pfam" id="PF08352">
    <property type="entry name" value="oligo_HPY"/>
    <property type="match status" value="1"/>
</dbReference>
<dbReference type="OrthoDB" id="9809450at2"/>
<dbReference type="NCBIfam" id="TIGR01727">
    <property type="entry name" value="oligo_HPY"/>
    <property type="match status" value="1"/>
</dbReference>
<accession>A0A1W2EQC6</accession>
<dbReference type="FunFam" id="3.40.50.300:FF:000016">
    <property type="entry name" value="Oligopeptide ABC transporter ATP-binding component"/>
    <property type="match status" value="1"/>
</dbReference>
<dbReference type="STRING" id="1121400.SAMN02746065_1374"/>
<proteinExistence type="predicted"/>
<dbReference type="GO" id="GO:0005524">
    <property type="term" value="F:ATP binding"/>
    <property type="evidence" value="ECO:0007669"/>
    <property type="project" value="UniProtKB-KW"/>
</dbReference>
<dbReference type="Pfam" id="PF00005">
    <property type="entry name" value="ABC_tran"/>
    <property type="match status" value="1"/>
</dbReference>
<dbReference type="AlphaFoldDB" id="A0A1W2EQC6"/>
<evidence type="ECO:0000256" key="2">
    <source>
        <dbReference type="ARBA" id="ARBA00022741"/>
    </source>
</evidence>
<keyword evidence="2" id="KW-0547">Nucleotide-binding</keyword>
<dbReference type="CDD" id="cd03257">
    <property type="entry name" value="ABC_NikE_OppD_transporters"/>
    <property type="match status" value="1"/>
</dbReference>
<dbReference type="PROSITE" id="PS50893">
    <property type="entry name" value="ABC_TRANSPORTER_2"/>
    <property type="match status" value="1"/>
</dbReference>
<dbReference type="PROSITE" id="PS00211">
    <property type="entry name" value="ABC_TRANSPORTER_1"/>
    <property type="match status" value="1"/>
</dbReference>
<feature type="domain" description="ABC transporter" evidence="5">
    <location>
        <begin position="33"/>
        <end position="279"/>
    </location>
</feature>
<dbReference type="InterPro" id="IPR003593">
    <property type="entry name" value="AAA+_ATPase"/>
</dbReference>
<dbReference type="GO" id="GO:0016887">
    <property type="term" value="F:ATP hydrolysis activity"/>
    <property type="evidence" value="ECO:0007669"/>
    <property type="project" value="InterPro"/>
</dbReference>
<dbReference type="PANTHER" id="PTHR43776">
    <property type="entry name" value="TRANSPORT ATP-BINDING PROTEIN"/>
    <property type="match status" value="1"/>
</dbReference>
<name>A0A1W2EQC6_9BACT</name>
<gene>
    <name evidence="6" type="ORF">SAMN02746065_1374</name>
</gene>
<dbReference type="InterPro" id="IPR003439">
    <property type="entry name" value="ABC_transporter-like_ATP-bd"/>
</dbReference>
<dbReference type="EMBL" id="FWXY01000037">
    <property type="protein sequence ID" value="SMD11338.1"/>
    <property type="molecule type" value="Genomic_DNA"/>
</dbReference>
<keyword evidence="7" id="KW-1185">Reference proteome</keyword>